<proteinExistence type="predicted"/>
<reference evidence="2 3" key="1">
    <citation type="journal article" date="2018" name="IMA Fungus">
        <title>IMA Genome-F 9: Draft genome sequence of Annulohypoxylon stygium, Aspergillus mulundensis, Berkeleyomyces basicola (syn. Thielaviopsis basicola), Ceratocystis smalleyi, two Cercospora beticola strains, Coleophoma cylindrospora, Fusarium fracticaudum, Phialophora cf. hyalina, and Morchella septimelata.</title>
        <authorList>
            <person name="Wingfield B.D."/>
            <person name="Bills G.F."/>
            <person name="Dong Y."/>
            <person name="Huang W."/>
            <person name="Nel W.J."/>
            <person name="Swalarsk-Parry B.S."/>
            <person name="Vaghefi N."/>
            <person name="Wilken P.M."/>
            <person name="An Z."/>
            <person name="de Beer Z.W."/>
            <person name="De Vos L."/>
            <person name="Chen L."/>
            <person name="Duong T.A."/>
            <person name="Gao Y."/>
            <person name="Hammerbacher A."/>
            <person name="Kikkert J.R."/>
            <person name="Li Y."/>
            <person name="Li H."/>
            <person name="Li K."/>
            <person name="Li Q."/>
            <person name="Liu X."/>
            <person name="Ma X."/>
            <person name="Naidoo K."/>
            <person name="Pethybridge S.J."/>
            <person name="Sun J."/>
            <person name="Steenkamp E.T."/>
            <person name="van der Nest M.A."/>
            <person name="van Wyk S."/>
            <person name="Wingfield M.J."/>
            <person name="Xiong C."/>
            <person name="Yue Q."/>
            <person name="Zhang X."/>
        </authorList>
    </citation>
    <scope>NUCLEOTIDE SEQUENCE [LARGE SCALE GENOMIC DNA]</scope>
    <source>
        <strain evidence="2 3">BP 5553</strain>
    </source>
</reference>
<accession>A0A370TKC3</accession>
<feature type="region of interest" description="Disordered" evidence="1">
    <location>
        <begin position="37"/>
        <end position="64"/>
    </location>
</feature>
<sequence length="164" mass="17751">MGPRRPNIATIDTIAAHHFCTAPAPITAEPFAEGHFTKSPFDLPPSHNSGRPTTPSSNQSAPTTAVLEDVEDDTLLLPVPTGFFRSQSDNKKWVVGPIYNLWYPGSIHKCGDLQDFNCGSFMNSASYLRGMTEFALASPKVCNSSNKELEPVEIAIVISVVCEA</sequence>
<feature type="compositionally biased region" description="Polar residues" evidence="1">
    <location>
        <begin position="46"/>
        <end position="63"/>
    </location>
</feature>
<keyword evidence="3" id="KW-1185">Reference proteome</keyword>
<dbReference type="AlphaFoldDB" id="A0A370TKC3"/>
<dbReference type="EMBL" id="NPIC01000005">
    <property type="protein sequence ID" value="RDL35965.1"/>
    <property type="molecule type" value="Genomic_DNA"/>
</dbReference>
<dbReference type="RefSeq" id="XP_031868621.1">
    <property type="nucleotide sequence ID" value="XM_032015200.1"/>
</dbReference>
<organism evidence="2 3">
    <name type="scientific">Venustampulla echinocandica</name>
    <dbReference type="NCBI Taxonomy" id="2656787"/>
    <lineage>
        <taxon>Eukaryota</taxon>
        <taxon>Fungi</taxon>
        <taxon>Dikarya</taxon>
        <taxon>Ascomycota</taxon>
        <taxon>Pezizomycotina</taxon>
        <taxon>Leotiomycetes</taxon>
        <taxon>Helotiales</taxon>
        <taxon>Pleuroascaceae</taxon>
        <taxon>Venustampulla</taxon>
    </lineage>
</organism>
<comment type="caution">
    <text evidence="2">The sequence shown here is derived from an EMBL/GenBank/DDBJ whole genome shotgun (WGS) entry which is preliminary data.</text>
</comment>
<evidence type="ECO:0000313" key="2">
    <source>
        <dbReference type="EMBL" id="RDL35965.1"/>
    </source>
</evidence>
<evidence type="ECO:0000313" key="3">
    <source>
        <dbReference type="Proteomes" id="UP000254866"/>
    </source>
</evidence>
<protein>
    <submittedName>
        <fullName evidence="2">Uncharacterized protein</fullName>
    </submittedName>
</protein>
<dbReference type="GeneID" id="43599426"/>
<dbReference type="Proteomes" id="UP000254866">
    <property type="component" value="Unassembled WGS sequence"/>
</dbReference>
<name>A0A370TKC3_9HELO</name>
<evidence type="ECO:0000256" key="1">
    <source>
        <dbReference type="SAM" id="MobiDB-lite"/>
    </source>
</evidence>
<gene>
    <name evidence="2" type="ORF">BP5553_06577</name>
</gene>